<evidence type="ECO:0000313" key="1">
    <source>
        <dbReference type="EMBL" id="KAG7193871.1"/>
    </source>
</evidence>
<name>A0A9P7V9H3_9ASCO</name>
<reference evidence="1" key="1">
    <citation type="submission" date="2021-03" db="EMBL/GenBank/DDBJ databases">
        <authorList>
            <person name="Palmer J.M."/>
        </authorList>
    </citation>
    <scope>NUCLEOTIDE SEQUENCE</scope>
    <source>
        <strain evidence="1">ARV_011</strain>
    </source>
</reference>
<keyword evidence="2" id="KW-1185">Reference proteome</keyword>
<gene>
    <name evidence="1" type="ORF">KQ657_005069</name>
</gene>
<organism evidence="1 2">
    <name type="scientific">Scheffersomyces spartinae</name>
    <dbReference type="NCBI Taxonomy" id="45513"/>
    <lineage>
        <taxon>Eukaryota</taxon>
        <taxon>Fungi</taxon>
        <taxon>Dikarya</taxon>
        <taxon>Ascomycota</taxon>
        <taxon>Saccharomycotina</taxon>
        <taxon>Pichiomycetes</taxon>
        <taxon>Debaryomycetaceae</taxon>
        <taxon>Scheffersomyces</taxon>
    </lineage>
</organism>
<evidence type="ECO:0000313" key="2">
    <source>
        <dbReference type="Proteomes" id="UP000790833"/>
    </source>
</evidence>
<dbReference type="RefSeq" id="XP_043049418.1">
    <property type="nucleotide sequence ID" value="XM_043195713.1"/>
</dbReference>
<dbReference type="GeneID" id="66118443"/>
<protein>
    <submittedName>
        <fullName evidence="1">Uncharacterized protein</fullName>
    </submittedName>
</protein>
<dbReference type="EMBL" id="JAHMUF010000009">
    <property type="protein sequence ID" value="KAG7193871.1"/>
    <property type="molecule type" value="Genomic_DNA"/>
</dbReference>
<dbReference type="OrthoDB" id="4074633at2759"/>
<dbReference type="Proteomes" id="UP000790833">
    <property type="component" value="Unassembled WGS sequence"/>
</dbReference>
<comment type="caution">
    <text evidence="1">The sequence shown here is derived from an EMBL/GenBank/DDBJ whole genome shotgun (WGS) entry which is preliminary data.</text>
</comment>
<sequence>MLQGVELLDAMTKLQSPLQTNTWNNFLQVVLDMRNERLQGQRWRDEYLSNKKEIEAIRNPIKRLSQKKQTNGEERVKMSHYTPNQQHKLIKKQTKRSIVEASWLTGKYLRQLQQQGLIPIPSKLDYTKEAYLGSLLPFESRTDSTPKSITYKTIKEAYDLDYIDGVIKPGLEYDINYHFYLKHLRLIVNEKGPYEVKIKEVSSAPIPFPYLKLPFPDSTKSRQISMDVARLIKHLRILKVWKSAVGDEKVPENKYPDGSYGVKGSKGFYLTERMFPYSYYKKWAKWEGEWESMIEEYEANSKTTAEPTATKSNSESRVKEWLEFINIATNELESEWQQLRMTHVNPDQLKQEQAAYQQQMMYHYDDMVEKYNSIVDQIHRQQIWKHSELVNRKNRVQRSLLSYLERDDNVPPSKRQGLPENGRIQLGKTLADILADNEYHSFKMGQKFKRELNFKEMDKFIRI</sequence>
<accession>A0A9P7V9H3</accession>
<proteinExistence type="predicted"/>
<dbReference type="AlphaFoldDB" id="A0A9P7V9H3"/>